<dbReference type="AlphaFoldDB" id="A0A829YDV3"/>
<name>A0A829YDV3_9GAMM</name>
<protein>
    <submittedName>
        <fullName evidence="2">Uncharacterized protein</fullName>
    </submittedName>
</protein>
<dbReference type="EMBL" id="BLJN01000003">
    <property type="protein sequence ID" value="GFE81028.1"/>
    <property type="molecule type" value="Genomic_DNA"/>
</dbReference>
<gene>
    <name evidence="2" type="ORF">GCM10011487_30280</name>
</gene>
<evidence type="ECO:0000256" key="1">
    <source>
        <dbReference type="SAM" id="MobiDB-lite"/>
    </source>
</evidence>
<proteinExistence type="predicted"/>
<accession>A0A829YDV3</accession>
<evidence type="ECO:0000313" key="2">
    <source>
        <dbReference type="EMBL" id="GFE81028.1"/>
    </source>
</evidence>
<organism evidence="2 3">
    <name type="scientific">Steroidobacter agaridevorans</name>
    <dbReference type="NCBI Taxonomy" id="2695856"/>
    <lineage>
        <taxon>Bacteria</taxon>
        <taxon>Pseudomonadati</taxon>
        <taxon>Pseudomonadota</taxon>
        <taxon>Gammaproteobacteria</taxon>
        <taxon>Steroidobacterales</taxon>
        <taxon>Steroidobacteraceae</taxon>
        <taxon>Steroidobacter</taxon>
    </lineage>
</organism>
<feature type="region of interest" description="Disordered" evidence="1">
    <location>
        <begin position="64"/>
        <end position="84"/>
    </location>
</feature>
<evidence type="ECO:0000313" key="3">
    <source>
        <dbReference type="Proteomes" id="UP000445000"/>
    </source>
</evidence>
<comment type="caution">
    <text evidence="2">The sequence shown here is derived from an EMBL/GenBank/DDBJ whole genome shotgun (WGS) entry which is preliminary data.</text>
</comment>
<reference evidence="3" key="1">
    <citation type="submission" date="2020-01" db="EMBL/GenBank/DDBJ databases">
        <title>'Steroidobacter agaridevorans' sp. nov., agar-degrading bacteria isolated from rhizosphere soils.</title>
        <authorList>
            <person name="Ikenaga M."/>
            <person name="Kataoka M."/>
            <person name="Murouchi A."/>
            <person name="Katsuragi S."/>
            <person name="Sakai M."/>
        </authorList>
    </citation>
    <scope>NUCLEOTIDE SEQUENCE [LARGE SCALE GENOMIC DNA]</scope>
    <source>
        <strain evidence="3">YU21-B</strain>
    </source>
</reference>
<sequence length="84" mass="9250">MLPLRVPRILDATSNMQHQHDSHTEAALYWAAVSLIVCEGLSIEKAADRLGVDGEELTDILHRRQSLRPTAFGDSPLPSPAKPH</sequence>
<dbReference type="Proteomes" id="UP000445000">
    <property type="component" value="Unassembled WGS sequence"/>
</dbReference>
<keyword evidence="3" id="KW-1185">Reference proteome</keyword>